<evidence type="ECO:0000256" key="3">
    <source>
        <dbReference type="ARBA" id="ARBA00022960"/>
    </source>
</evidence>
<evidence type="ECO:0000313" key="10">
    <source>
        <dbReference type="Proteomes" id="UP000193834"/>
    </source>
</evidence>
<keyword evidence="6" id="KW-0175">Coiled coil</keyword>
<dbReference type="GO" id="GO:0008360">
    <property type="term" value="P:regulation of cell shape"/>
    <property type="evidence" value="ECO:0007669"/>
    <property type="project" value="UniProtKB-KW"/>
</dbReference>
<comment type="function">
    <text evidence="5">Involved in formation and maintenance of cell shape.</text>
</comment>
<evidence type="ECO:0000256" key="2">
    <source>
        <dbReference type="ARBA" id="ARBA00013855"/>
    </source>
</evidence>
<proteinExistence type="inferred from homology"/>
<dbReference type="AlphaFoldDB" id="A0A1X7LW27"/>
<keyword evidence="7" id="KW-1133">Transmembrane helix</keyword>
<protein>
    <recommendedName>
        <fullName evidence="2 5">Cell shape-determining protein MreC</fullName>
    </recommendedName>
    <alternativeName>
        <fullName evidence="4 5">Cell shape protein MreC</fullName>
    </alternativeName>
</protein>
<keyword evidence="7" id="KW-0812">Transmembrane</keyword>
<feature type="domain" description="Rod shape-determining protein MreC beta-barrel core" evidence="8">
    <location>
        <begin position="135"/>
        <end position="285"/>
    </location>
</feature>
<dbReference type="Pfam" id="PF04085">
    <property type="entry name" value="MreC"/>
    <property type="match status" value="1"/>
</dbReference>
<dbReference type="InterPro" id="IPR007221">
    <property type="entry name" value="MreC"/>
</dbReference>
<dbReference type="Gene3D" id="2.40.10.350">
    <property type="entry name" value="Rod shape-determining protein MreC, domain 2"/>
    <property type="match status" value="1"/>
</dbReference>
<evidence type="ECO:0000313" key="9">
    <source>
        <dbReference type="EMBL" id="SMG58088.1"/>
    </source>
</evidence>
<dbReference type="Proteomes" id="UP000193834">
    <property type="component" value="Unassembled WGS sequence"/>
</dbReference>
<evidence type="ECO:0000256" key="4">
    <source>
        <dbReference type="ARBA" id="ARBA00032089"/>
    </source>
</evidence>
<keyword evidence="7" id="KW-0472">Membrane</keyword>
<reference evidence="9 10" key="1">
    <citation type="submission" date="2017-04" db="EMBL/GenBank/DDBJ databases">
        <authorList>
            <person name="Afonso C.L."/>
            <person name="Miller P.J."/>
            <person name="Scott M.A."/>
            <person name="Spackman E."/>
            <person name="Goraichik I."/>
            <person name="Dimitrov K.M."/>
            <person name="Suarez D.L."/>
            <person name="Swayne D.E."/>
        </authorList>
    </citation>
    <scope>NUCLEOTIDE SEQUENCE [LARGE SCALE GENOMIC DNA]</scope>
    <source>
        <strain evidence="9 10">11</strain>
    </source>
</reference>
<comment type="similarity">
    <text evidence="1 5">Belongs to the MreC family.</text>
</comment>
<feature type="transmembrane region" description="Helical" evidence="7">
    <location>
        <begin position="12"/>
        <end position="32"/>
    </location>
</feature>
<dbReference type="InterPro" id="IPR055342">
    <property type="entry name" value="MreC_beta-barrel_core"/>
</dbReference>
<dbReference type="PANTHER" id="PTHR34138:SF1">
    <property type="entry name" value="CELL SHAPE-DETERMINING PROTEIN MREC"/>
    <property type="match status" value="1"/>
</dbReference>
<sequence>MTLFKLLGNKRLFILMVGLIVFIAIMGFTLGARGKVSWPEKFVHDTVTFVQKIFYKPASAISGFIDDVSKLKETYEENERLKVALAHYTRDKGVYNAYKAENERLKEDLKFTERQKQKSDPYEYRIAQVNSINVADPFNQTINIDLGESDGMRVGMPVISIDGVVGMISRVYQFTSTVELLTNMDDKDPNSRSIAVTALGKENKSFGMIESYDQSEGMFLMTRIEEDDPLEKGDIIVSSDLGQYFPRGLVIGKVKSKEPGDFGLTYTAKIEPSASFENWRELFVVVDHAARDDEADKKEKTP</sequence>
<dbReference type="STRING" id="1852522.SAMN06295960_4598"/>
<dbReference type="Gene3D" id="2.40.10.340">
    <property type="entry name" value="Rod shape-determining protein MreC, domain 1"/>
    <property type="match status" value="1"/>
</dbReference>
<dbReference type="NCBIfam" id="TIGR00219">
    <property type="entry name" value="mreC"/>
    <property type="match status" value="1"/>
</dbReference>
<dbReference type="PIRSF" id="PIRSF038471">
    <property type="entry name" value="MreC"/>
    <property type="match status" value="1"/>
</dbReference>
<accession>A0A1X7LW27</accession>
<gene>
    <name evidence="9" type="ORF">SAMN06295960_4598</name>
</gene>
<dbReference type="GO" id="GO:0005886">
    <property type="term" value="C:plasma membrane"/>
    <property type="evidence" value="ECO:0007669"/>
    <property type="project" value="TreeGrafter"/>
</dbReference>
<evidence type="ECO:0000256" key="7">
    <source>
        <dbReference type="SAM" id="Phobius"/>
    </source>
</evidence>
<keyword evidence="10" id="KW-1185">Reference proteome</keyword>
<dbReference type="InterPro" id="IPR042177">
    <property type="entry name" value="Cell/Rod_1"/>
</dbReference>
<organism evidence="9 10">
    <name type="scientific">Paenibacillus aquistagni</name>
    <dbReference type="NCBI Taxonomy" id="1852522"/>
    <lineage>
        <taxon>Bacteria</taxon>
        <taxon>Bacillati</taxon>
        <taxon>Bacillota</taxon>
        <taxon>Bacilli</taxon>
        <taxon>Bacillales</taxon>
        <taxon>Paenibacillaceae</taxon>
        <taxon>Paenibacillus</taxon>
    </lineage>
</organism>
<evidence type="ECO:0000256" key="6">
    <source>
        <dbReference type="SAM" id="Coils"/>
    </source>
</evidence>
<evidence type="ECO:0000256" key="1">
    <source>
        <dbReference type="ARBA" id="ARBA00009369"/>
    </source>
</evidence>
<dbReference type="InterPro" id="IPR042175">
    <property type="entry name" value="Cell/Rod_MreC_2"/>
</dbReference>
<dbReference type="EMBL" id="FXAZ01000009">
    <property type="protein sequence ID" value="SMG58088.1"/>
    <property type="molecule type" value="Genomic_DNA"/>
</dbReference>
<feature type="coiled-coil region" evidence="6">
    <location>
        <begin position="71"/>
        <end position="115"/>
    </location>
</feature>
<name>A0A1X7LW27_9BACL</name>
<keyword evidence="3 5" id="KW-0133">Cell shape</keyword>
<evidence type="ECO:0000259" key="8">
    <source>
        <dbReference type="Pfam" id="PF04085"/>
    </source>
</evidence>
<dbReference type="PANTHER" id="PTHR34138">
    <property type="entry name" value="CELL SHAPE-DETERMINING PROTEIN MREC"/>
    <property type="match status" value="1"/>
</dbReference>
<evidence type="ECO:0000256" key="5">
    <source>
        <dbReference type="PIRNR" id="PIRNR038471"/>
    </source>
</evidence>